<organism evidence="5 6">
    <name type="scientific">Seminavis robusta</name>
    <dbReference type="NCBI Taxonomy" id="568900"/>
    <lineage>
        <taxon>Eukaryota</taxon>
        <taxon>Sar</taxon>
        <taxon>Stramenopiles</taxon>
        <taxon>Ochrophyta</taxon>
        <taxon>Bacillariophyta</taxon>
        <taxon>Bacillariophyceae</taxon>
        <taxon>Bacillariophycidae</taxon>
        <taxon>Naviculales</taxon>
        <taxon>Naviculaceae</taxon>
        <taxon>Seminavis</taxon>
    </lineage>
</organism>
<keyword evidence="4" id="KW-0472">Membrane</keyword>
<feature type="transmembrane region" description="Helical" evidence="4">
    <location>
        <begin position="563"/>
        <end position="586"/>
    </location>
</feature>
<dbReference type="EMBL" id="CAICTM010000224">
    <property type="protein sequence ID" value="CAB9505262.1"/>
    <property type="molecule type" value="Genomic_DNA"/>
</dbReference>
<gene>
    <name evidence="5" type="ORF">SEMRO_225_G091820.1</name>
</gene>
<dbReference type="InterPro" id="IPR032675">
    <property type="entry name" value="LRR_dom_sf"/>
</dbReference>
<evidence type="ECO:0000256" key="3">
    <source>
        <dbReference type="SAM" id="MobiDB-lite"/>
    </source>
</evidence>
<feature type="compositionally biased region" description="Low complexity" evidence="3">
    <location>
        <begin position="449"/>
        <end position="458"/>
    </location>
</feature>
<dbReference type="Pfam" id="PF00560">
    <property type="entry name" value="LRR_1"/>
    <property type="match status" value="1"/>
</dbReference>
<keyword evidence="1" id="KW-0433">Leucine-rich repeat</keyword>
<feature type="compositionally biased region" description="Polar residues" evidence="3">
    <location>
        <begin position="244"/>
        <end position="256"/>
    </location>
</feature>
<keyword evidence="5" id="KW-0808">Transferase</keyword>
<keyword evidence="4" id="KW-0812">Transmembrane</keyword>
<dbReference type="InterPro" id="IPR001611">
    <property type="entry name" value="Leu-rich_rpt"/>
</dbReference>
<reference evidence="5" key="1">
    <citation type="submission" date="2020-06" db="EMBL/GenBank/DDBJ databases">
        <authorList>
            <consortium name="Plant Systems Biology data submission"/>
        </authorList>
    </citation>
    <scope>NUCLEOTIDE SEQUENCE</scope>
    <source>
        <strain evidence="5">D6</strain>
    </source>
</reference>
<evidence type="ECO:0000256" key="4">
    <source>
        <dbReference type="SAM" id="Phobius"/>
    </source>
</evidence>
<keyword evidence="4" id="KW-1133">Transmembrane helix</keyword>
<dbReference type="AlphaFoldDB" id="A0A9N8DLI0"/>
<feature type="compositionally biased region" description="Low complexity" evidence="3">
    <location>
        <begin position="492"/>
        <end position="511"/>
    </location>
</feature>
<evidence type="ECO:0000313" key="5">
    <source>
        <dbReference type="EMBL" id="CAB9505262.1"/>
    </source>
</evidence>
<keyword evidence="6" id="KW-1185">Reference proteome</keyword>
<evidence type="ECO:0000256" key="2">
    <source>
        <dbReference type="ARBA" id="ARBA00022737"/>
    </source>
</evidence>
<feature type="region of interest" description="Disordered" evidence="3">
    <location>
        <begin position="487"/>
        <end position="526"/>
    </location>
</feature>
<dbReference type="PANTHER" id="PTHR48064">
    <property type="entry name" value="OS01G0750400 PROTEIN"/>
    <property type="match status" value="1"/>
</dbReference>
<feature type="region of interest" description="Disordered" evidence="3">
    <location>
        <begin position="1"/>
        <end position="29"/>
    </location>
</feature>
<evidence type="ECO:0000256" key="1">
    <source>
        <dbReference type="ARBA" id="ARBA00022614"/>
    </source>
</evidence>
<proteinExistence type="predicted"/>
<name>A0A9N8DLI0_9STRA</name>
<feature type="region of interest" description="Disordered" evidence="3">
    <location>
        <begin position="130"/>
        <end position="176"/>
    </location>
</feature>
<dbReference type="PANTHER" id="PTHR48064:SF8">
    <property type="entry name" value="RECEPTOR PROTEIN-TYROSINE KINASE CEPR2-LIKE"/>
    <property type="match status" value="1"/>
</dbReference>
<feature type="compositionally biased region" description="Acidic residues" evidence="3">
    <location>
        <begin position="167"/>
        <end position="176"/>
    </location>
</feature>
<evidence type="ECO:0000313" key="6">
    <source>
        <dbReference type="Proteomes" id="UP001153069"/>
    </source>
</evidence>
<feature type="region of interest" description="Disordered" evidence="3">
    <location>
        <begin position="208"/>
        <end position="396"/>
    </location>
</feature>
<dbReference type="SUPFAM" id="SSF52058">
    <property type="entry name" value="L domain-like"/>
    <property type="match status" value="1"/>
</dbReference>
<feature type="compositionally biased region" description="Low complexity" evidence="3">
    <location>
        <begin position="277"/>
        <end position="292"/>
    </location>
</feature>
<feature type="region of interest" description="Disordered" evidence="3">
    <location>
        <begin position="440"/>
        <end position="473"/>
    </location>
</feature>
<dbReference type="Gene3D" id="3.80.10.10">
    <property type="entry name" value="Ribonuclease Inhibitor"/>
    <property type="match status" value="3"/>
</dbReference>
<dbReference type="Proteomes" id="UP001153069">
    <property type="component" value="Unassembled WGS sequence"/>
</dbReference>
<keyword evidence="5" id="KW-0418">Kinase</keyword>
<feature type="compositionally biased region" description="Polar residues" evidence="3">
    <location>
        <begin position="353"/>
        <end position="369"/>
    </location>
</feature>
<keyword evidence="5" id="KW-0675">Receptor</keyword>
<comment type="caution">
    <text evidence="5">The sequence shown here is derived from an EMBL/GenBank/DDBJ whole genome shotgun (WGS) entry which is preliminary data.</text>
</comment>
<protein>
    <submittedName>
        <fullName evidence="5">LRR receptor-like serine threonine-protein kinase At4g08850-like</fullName>
    </submittedName>
</protein>
<feature type="compositionally biased region" description="Polar residues" evidence="3">
    <location>
        <begin position="313"/>
        <end position="344"/>
    </location>
</feature>
<dbReference type="InterPro" id="IPR053038">
    <property type="entry name" value="RLP_Defense"/>
</dbReference>
<keyword evidence="2" id="KW-0677">Repeat</keyword>
<feature type="compositionally biased region" description="Acidic residues" evidence="3">
    <location>
        <begin position="16"/>
        <end position="29"/>
    </location>
</feature>
<dbReference type="GO" id="GO:0016301">
    <property type="term" value="F:kinase activity"/>
    <property type="evidence" value="ECO:0007669"/>
    <property type="project" value="UniProtKB-KW"/>
</dbReference>
<accession>A0A9N8DLI0</accession>
<dbReference type="Pfam" id="PF13855">
    <property type="entry name" value="LRR_8"/>
    <property type="match status" value="2"/>
</dbReference>
<dbReference type="FunFam" id="3.80.10.10:FF:000041">
    <property type="entry name" value="LRR receptor-like serine/threonine-protein kinase ERECTA"/>
    <property type="match status" value="1"/>
</dbReference>
<dbReference type="OrthoDB" id="2013775at2759"/>
<sequence>MSSFEESEASSSGADESTEEEEEDGDDDVMALLNMARTRAAKPGTDRVTAVMESARELAPFHNEADVLALLEKAKARVAEIKETQANMDSSEQSQYVSSIMSSMRELESSQDEDDFEALLEKAKARIKRGTIIPTTAPPDIKEPDSSSSGASKKLNVEPKQSASSIETDEGEEEDDFVAVLEKADSSRAATFQATMRAEQSLMQDSFQGIGASLAEEQPSSSELSPAPRLTRSNSEEFIVASPTPRTQQFQRSGTVSGDFARGGAKTHDLLAGGSGSTSRPGSSSPTRQQPSYKKPLKDHSSRSRGATRTGSNPNLSDSPTRSGSNRSLRNSPARSGSNSSLRSIPSDRNDETTSGQTTKDLKHSSVSHLNYHARKNDEEDDDFDMGFPPPLTQKGSLDAHLFHQKGRDEPMSRISGTDTSMGSVDVTILLDDYDTKSKIGDLKVKPGTDATKAASSSAKDKSASTSLFPQRKPAVDQSVNLMDANAGQYESGSIGSSGRSSVSGSGRRMGAPSRPKKYASRPQRKDRVSTTFLGLISEAYVEDSTLTYQDDFSHAKKKQTYFCSWTTFIILVIIFAAGAAVILFVPSVSNVVGVGEASKSGVNLVDVLEVQGNDQDNFRDGTVMLPPHPVKISSGMTAELSELTQIVTSLQKKMSELQALIVKHRVSKTGDFDWAHFHDDYDQFKLMNPQTKALVWLAHQGTFHGEQEHDFQHHRLLQRYALAVLYYSTHGRHPPRLDAATIIDTANTDFFPSSFLYHMEHESSWFHSHHWLSKKSVCTWRGIGCDPEAAENEKIIALNLTHNGLCGTFPLREMTVSLGWSLRSIDLSGNHITGDLSLRELENETAISELVSWPHLRKLRMQDNQLGGNLPIDWMHTCKDIEEINLSGNAFVGTLPDHAFQYSENLRRIQLDHNQLAGRVPVIGHLEKLEHLEIQDNVFTGPFPTGVFMLTSLLELRAGDNLFSGTLSTDLANMINLEVLTVENNRLHGAVPDVFYTLPNMTQLSLRGNNFTGQLPESLAATERLEALALEGNSFSGTLSSSLSGLTNLKSLLLFNNHLTGKIPDEVCSLKEGFFNFKRLRHIAADCSLKVACSCCDECY</sequence>